<dbReference type="EMBL" id="LSYV01000063">
    <property type="protein sequence ID" value="KXZ44819.1"/>
    <property type="molecule type" value="Genomic_DNA"/>
</dbReference>
<accession>A0A150G4K7</accession>
<feature type="compositionally biased region" description="Low complexity" evidence="1">
    <location>
        <begin position="31"/>
        <end position="40"/>
    </location>
</feature>
<evidence type="ECO:0000256" key="1">
    <source>
        <dbReference type="SAM" id="MobiDB-lite"/>
    </source>
</evidence>
<dbReference type="Proteomes" id="UP000075714">
    <property type="component" value="Unassembled WGS sequence"/>
</dbReference>
<name>A0A150G4K7_GONPE</name>
<sequence>MTEKKSPSINTDNVEDTGEKGSQKKTRAAMKRAAGAVKAAADQRDNEADQGQSDSDHDEETPSPKPKKKKKGG</sequence>
<organism evidence="2 3">
    <name type="scientific">Gonium pectorale</name>
    <name type="common">Green alga</name>
    <dbReference type="NCBI Taxonomy" id="33097"/>
    <lineage>
        <taxon>Eukaryota</taxon>
        <taxon>Viridiplantae</taxon>
        <taxon>Chlorophyta</taxon>
        <taxon>core chlorophytes</taxon>
        <taxon>Chlorophyceae</taxon>
        <taxon>CS clade</taxon>
        <taxon>Chlamydomonadales</taxon>
        <taxon>Volvocaceae</taxon>
        <taxon>Gonium</taxon>
    </lineage>
</organism>
<evidence type="ECO:0000313" key="2">
    <source>
        <dbReference type="EMBL" id="KXZ44819.1"/>
    </source>
</evidence>
<reference evidence="3" key="1">
    <citation type="journal article" date="2016" name="Nat. Commun.">
        <title>The Gonium pectorale genome demonstrates co-option of cell cycle regulation during the evolution of multicellularity.</title>
        <authorList>
            <person name="Hanschen E.R."/>
            <person name="Marriage T.N."/>
            <person name="Ferris P.J."/>
            <person name="Hamaji T."/>
            <person name="Toyoda A."/>
            <person name="Fujiyama A."/>
            <person name="Neme R."/>
            <person name="Noguchi H."/>
            <person name="Minakuchi Y."/>
            <person name="Suzuki M."/>
            <person name="Kawai-Toyooka H."/>
            <person name="Smith D.R."/>
            <person name="Sparks H."/>
            <person name="Anderson J."/>
            <person name="Bakaric R."/>
            <person name="Luria V."/>
            <person name="Karger A."/>
            <person name="Kirschner M.W."/>
            <person name="Durand P.M."/>
            <person name="Michod R.E."/>
            <person name="Nozaki H."/>
            <person name="Olson B.J."/>
        </authorList>
    </citation>
    <scope>NUCLEOTIDE SEQUENCE [LARGE SCALE GENOMIC DNA]</scope>
    <source>
        <strain evidence="3">NIES-2863</strain>
    </source>
</reference>
<feature type="region of interest" description="Disordered" evidence="1">
    <location>
        <begin position="1"/>
        <end position="73"/>
    </location>
</feature>
<gene>
    <name evidence="2" type="ORF">GPECTOR_62g934</name>
</gene>
<protein>
    <submittedName>
        <fullName evidence="2">Uncharacterized protein</fullName>
    </submittedName>
</protein>
<keyword evidence="3" id="KW-1185">Reference proteome</keyword>
<comment type="caution">
    <text evidence="2">The sequence shown here is derived from an EMBL/GenBank/DDBJ whole genome shotgun (WGS) entry which is preliminary data.</text>
</comment>
<proteinExistence type="predicted"/>
<dbReference type="AlphaFoldDB" id="A0A150G4K7"/>
<evidence type="ECO:0000313" key="3">
    <source>
        <dbReference type="Proteomes" id="UP000075714"/>
    </source>
</evidence>